<feature type="region of interest" description="Disordered" evidence="1">
    <location>
        <begin position="250"/>
        <end position="269"/>
    </location>
</feature>
<evidence type="ECO:0000256" key="1">
    <source>
        <dbReference type="SAM" id="MobiDB-lite"/>
    </source>
</evidence>
<keyword evidence="4" id="KW-1185">Reference proteome</keyword>
<feature type="transmembrane region" description="Helical" evidence="2">
    <location>
        <begin position="129"/>
        <end position="154"/>
    </location>
</feature>
<keyword evidence="2" id="KW-0812">Transmembrane</keyword>
<feature type="region of interest" description="Disordered" evidence="1">
    <location>
        <begin position="23"/>
        <end position="53"/>
    </location>
</feature>
<feature type="compositionally biased region" description="Low complexity" evidence="1">
    <location>
        <begin position="257"/>
        <end position="268"/>
    </location>
</feature>
<protein>
    <submittedName>
        <fullName evidence="3">Uncharacterized protein</fullName>
    </submittedName>
</protein>
<organism evidence="3 4">
    <name type="scientific">Dillenia turbinata</name>
    <dbReference type="NCBI Taxonomy" id="194707"/>
    <lineage>
        <taxon>Eukaryota</taxon>
        <taxon>Viridiplantae</taxon>
        <taxon>Streptophyta</taxon>
        <taxon>Embryophyta</taxon>
        <taxon>Tracheophyta</taxon>
        <taxon>Spermatophyta</taxon>
        <taxon>Magnoliopsida</taxon>
        <taxon>eudicotyledons</taxon>
        <taxon>Gunneridae</taxon>
        <taxon>Pentapetalae</taxon>
        <taxon>Dilleniales</taxon>
        <taxon>Dilleniaceae</taxon>
        <taxon>Dillenia</taxon>
    </lineage>
</organism>
<feature type="compositionally biased region" description="Basic and acidic residues" evidence="1">
    <location>
        <begin position="43"/>
        <end position="53"/>
    </location>
</feature>
<dbReference type="AlphaFoldDB" id="A0AAN8VDY7"/>
<keyword evidence="2" id="KW-1133">Transmembrane helix</keyword>
<dbReference type="PANTHER" id="PTHR34268:SF8">
    <property type="entry name" value="FAE DOMAIN-CONTAINING PROTEIN"/>
    <property type="match status" value="1"/>
</dbReference>
<reference evidence="3 4" key="1">
    <citation type="submission" date="2023-12" db="EMBL/GenBank/DDBJ databases">
        <title>A high-quality genome assembly for Dillenia turbinata (Dilleniales).</title>
        <authorList>
            <person name="Chanderbali A."/>
        </authorList>
    </citation>
    <scope>NUCLEOTIDE SEQUENCE [LARGE SCALE GENOMIC DNA]</scope>
    <source>
        <strain evidence="3">LSX21</strain>
        <tissue evidence="3">Leaf</tissue>
    </source>
</reference>
<name>A0AAN8VDY7_9MAGN</name>
<accession>A0AAN8VDY7</accession>
<dbReference type="EMBL" id="JBAMMX010000015">
    <property type="protein sequence ID" value="KAK6925722.1"/>
    <property type="molecule type" value="Genomic_DNA"/>
</dbReference>
<keyword evidence="2" id="KW-0472">Membrane</keyword>
<dbReference type="PANTHER" id="PTHR34268">
    <property type="entry name" value="OS01G0321850 PROTEIN"/>
    <property type="match status" value="1"/>
</dbReference>
<gene>
    <name evidence="3" type="ORF">RJ641_007441</name>
</gene>
<proteinExistence type="predicted"/>
<comment type="caution">
    <text evidence="3">The sequence shown here is derived from an EMBL/GenBank/DDBJ whole genome shotgun (WGS) entry which is preliminary data.</text>
</comment>
<evidence type="ECO:0000256" key="2">
    <source>
        <dbReference type="SAM" id="Phobius"/>
    </source>
</evidence>
<sequence>MALSTLVSSCLSLDEVSCGKKSMGCEDAPSANLSNTVPGDGLPYEKGDNGQRSISKKDTTAKALDIMVVVGVKVVRDHGNVLEKLNDEAMISWCLRVSDAVLSWKSQLLMFLASVFWQQVVFFGRFSSILFGVCFQLFLIVFLCCKCYASLLLLSSSENVSKARLFHAALAASGFPFLDENAEKKKKHIGRTRLALVACSCQNGKCERQALVYLILSNSSEIFSKNKMRSLSFKPARSTSIRRMLASISDVPQTEEASPSASDMSSSAQELDDTNPFCCWKIAQFGKISWRVIR</sequence>
<evidence type="ECO:0000313" key="3">
    <source>
        <dbReference type="EMBL" id="KAK6925722.1"/>
    </source>
</evidence>
<dbReference type="Proteomes" id="UP001370490">
    <property type="component" value="Unassembled WGS sequence"/>
</dbReference>
<evidence type="ECO:0000313" key="4">
    <source>
        <dbReference type="Proteomes" id="UP001370490"/>
    </source>
</evidence>